<evidence type="ECO:0000313" key="4">
    <source>
        <dbReference type="Proteomes" id="UP000612055"/>
    </source>
</evidence>
<feature type="region of interest" description="Disordered" evidence="2">
    <location>
        <begin position="462"/>
        <end position="540"/>
    </location>
</feature>
<feature type="compositionally biased region" description="Low complexity" evidence="2">
    <location>
        <begin position="564"/>
        <end position="575"/>
    </location>
</feature>
<gene>
    <name evidence="3" type="ORF">HYH03_002377</name>
</gene>
<proteinExistence type="predicted"/>
<dbReference type="EMBL" id="JAEHOE010000006">
    <property type="protein sequence ID" value="KAG2499430.1"/>
    <property type="molecule type" value="Genomic_DNA"/>
</dbReference>
<keyword evidence="1" id="KW-0175">Coiled coil</keyword>
<feature type="compositionally biased region" description="Low complexity" evidence="2">
    <location>
        <begin position="852"/>
        <end position="863"/>
    </location>
</feature>
<feature type="compositionally biased region" description="Basic and acidic residues" evidence="2">
    <location>
        <begin position="503"/>
        <end position="512"/>
    </location>
</feature>
<feature type="compositionally biased region" description="Low complexity" evidence="2">
    <location>
        <begin position="116"/>
        <end position="130"/>
    </location>
</feature>
<feature type="compositionally biased region" description="Polar residues" evidence="2">
    <location>
        <begin position="786"/>
        <end position="797"/>
    </location>
</feature>
<feature type="compositionally biased region" description="Polar residues" evidence="2">
    <location>
        <begin position="27"/>
        <end position="37"/>
    </location>
</feature>
<feature type="compositionally biased region" description="Gly residues" evidence="2">
    <location>
        <begin position="944"/>
        <end position="954"/>
    </location>
</feature>
<protein>
    <submittedName>
        <fullName evidence="3">Uncharacterized protein</fullName>
    </submittedName>
</protein>
<feature type="region of interest" description="Disordered" evidence="2">
    <location>
        <begin position="852"/>
        <end position="892"/>
    </location>
</feature>
<reference evidence="3" key="1">
    <citation type="journal article" date="2020" name="bioRxiv">
        <title>Comparative genomics of Chlamydomonas.</title>
        <authorList>
            <person name="Craig R.J."/>
            <person name="Hasan A.R."/>
            <person name="Ness R.W."/>
            <person name="Keightley P.D."/>
        </authorList>
    </citation>
    <scope>NUCLEOTIDE SEQUENCE</scope>
    <source>
        <strain evidence="3">CCAP 11/70</strain>
    </source>
</reference>
<comment type="caution">
    <text evidence="3">The sequence shown here is derived from an EMBL/GenBank/DDBJ whole genome shotgun (WGS) entry which is preliminary data.</text>
</comment>
<feature type="region of interest" description="Disordered" evidence="2">
    <location>
        <begin position="197"/>
        <end position="244"/>
    </location>
</feature>
<keyword evidence="4" id="KW-1185">Reference proteome</keyword>
<evidence type="ECO:0000313" key="3">
    <source>
        <dbReference type="EMBL" id="KAG2499430.1"/>
    </source>
</evidence>
<name>A0A835YIW9_9CHLO</name>
<dbReference type="Proteomes" id="UP000612055">
    <property type="component" value="Unassembled WGS sequence"/>
</dbReference>
<feature type="region of interest" description="Disordered" evidence="2">
    <location>
        <begin position="1"/>
        <end position="37"/>
    </location>
</feature>
<accession>A0A835YIW9</accession>
<sequence length="1004" mass="95790">MGLSPDKCAAAQHLQSVTGSDGDRRPSPTSSPFDALPTASSAALVTAGSGRLSSGVVSGSARVSAGLAAAAVKAARAAVAAEGSGGGVLRRVGSGPLQAGASALPAQGLPASRSLRVPSDARVPSPRSSASAVSNTAELRAMIAAAAAGSPAAAGFDPFSSVRSGGRVSSPGRSSSGRAAAATAAALAAAVAAQHELGPGLEPGPQRAPGSGSRLTRARSQGGVAVSRMAGTAPSSPAAAYRGSHSGLGTLAEASPSPLGRLARHRASMGRALPLDPAAAVRTSRLVTDSSVGATAGSAGASDLALLSGRRAPSSAGRRSAPDTEASARSARTSPYSHGSHDSEGRAAPDTPFAAASQQATLAELQARLAEQAAAIARLEAAAAAGRAGPPATRLRQSRSLAALGEEEGTLGLPAGLSAHSAVATASVAEGLRASQAGGFELSGGRASAPARRPLPLLLSTGEETWGMGGTSEGEGASAGASALSTPAGDSLTQGAAAGSERVQSRRHELTAPHRSPSVSGKGSPPHLMQPAVSGASDGGIFTARTDSVAGASGRVTAPAYAAAATSGSTGPSPALETMLSERDPRPRAGAGAALLTLSRSLRTPLPAALSPSAADAATRSGAGGGAGLLSGRGGATSAWAVHMGLEHQAMMAAVRAELGPEGDAGGAAGAVGGTSQEGVVEAGVEGDERASSGQASGGERRSTQVLAASDVEAAVAAAAAARVREARAALQRQLAAAQAAAAAVEAAGLAPGSFFRNSHAGSSRGGPGAEGYDSDFAGSGLASPHTHSPHTGSPSMASRARSVRAPAGSGRGPGTPLRMSISGLGLALGIAAAADGSPGFAGDWADALPAAAGASPRPSHSGVGTPSGAHSPHLDSHCSSPVGPRSIGGTGGAAAALWRAASAAINGLSDSGASTPVHRTGSRLGTPRAGAVGSLSRLADESGGSGPGGGAGGSPLASTGGAKAAAPPLMSSIMLASRNAAVAAAAAQQATAGVGFSGGGPCA</sequence>
<feature type="coiled-coil region" evidence="1">
    <location>
        <begin position="721"/>
        <end position="748"/>
    </location>
</feature>
<feature type="region of interest" description="Disordered" evidence="2">
    <location>
        <begin position="305"/>
        <end position="357"/>
    </location>
</feature>
<feature type="region of interest" description="Disordered" evidence="2">
    <location>
        <begin position="110"/>
        <end position="130"/>
    </location>
</feature>
<feature type="compositionally biased region" description="Low complexity" evidence="2">
    <location>
        <begin position="474"/>
        <end position="489"/>
    </location>
</feature>
<feature type="region of interest" description="Disordered" evidence="2">
    <location>
        <begin position="909"/>
        <end position="964"/>
    </location>
</feature>
<organism evidence="3 4">
    <name type="scientific">Edaphochlamys debaryana</name>
    <dbReference type="NCBI Taxonomy" id="47281"/>
    <lineage>
        <taxon>Eukaryota</taxon>
        <taxon>Viridiplantae</taxon>
        <taxon>Chlorophyta</taxon>
        <taxon>core chlorophytes</taxon>
        <taxon>Chlorophyceae</taxon>
        <taxon>CS clade</taxon>
        <taxon>Chlamydomonadales</taxon>
        <taxon>Chlamydomonadales incertae sedis</taxon>
        <taxon>Edaphochlamys</taxon>
    </lineage>
</organism>
<feature type="region of interest" description="Disordered" evidence="2">
    <location>
        <begin position="761"/>
        <end position="817"/>
    </location>
</feature>
<evidence type="ECO:0000256" key="2">
    <source>
        <dbReference type="SAM" id="MobiDB-lite"/>
    </source>
</evidence>
<dbReference type="AlphaFoldDB" id="A0A835YIW9"/>
<feature type="region of interest" description="Disordered" evidence="2">
    <location>
        <begin position="564"/>
        <end position="587"/>
    </location>
</feature>
<evidence type="ECO:0000256" key="1">
    <source>
        <dbReference type="SAM" id="Coils"/>
    </source>
</evidence>
<feature type="region of interest" description="Disordered" evidence="2">
    <location>
        <begin position="684"/>
        <end position="704"/>
    </location>
</feature>
<feature type="compositionally biased region" description="Low complexity" evidence="2">
    <location>
        <begin position="305"/>
        <end position="319"/>
    </location>
</feature>